<feature type="transmembrane region" description="Helical" evidence="2">
    <location>
        <begin position="83"/>
        <end position="102"/>
    </location>
</feature>
<feature type="transmembrane region" description="Helical" evidence="2">
    <location>
        <begin position="166"/>
        <end position="190"/>
    </location>
</feature>
<feature type="compositionally biased region" description="Basic and acidic residues" evidence="1">
    <location>
        <begin position="277"/>
        <end position="292"/>
    </location>
</feature>
<organism evidence="3 4">
    <name type="scientific">Gardnerella vaginalis</name>
    <dbReference type="NCBI Taxonomy" id="2702"/>
    <lineage>
        <taxon>Bacteria</taxon>
        <taxon>Bacillati</taxon>
        <taxon>Actinomycetota</taxon>
        <taxon>Actinomycetes</taxon>
        <taxon>Bifidobacteriales</taxon>
        <taxon>Bifidobacteriaceae</taxon>
        <taxon>Gardnerella</taxon>
    </lineage>
</organism>
<evidence type="ECO:0000256" key="1">
    <source>
        <dbReference type="SAM" id="MobiDB-lite"/>
    </source>
</evidence>
<name>A0A2K1STX9_GARVA</name>
<dbReference type="EMBL" id="MNLH01000005">
    <property type="protein sequence ID" value="PNS43000.1"/>
    <property type="molecule type" value="Genomic_DNA"/>
</dbReference>
<dbReference type="Proteomes" id="UP000236146">
    <property type="component" value="Unassembled WGS sequence"/>
</dbReference>
<accession>A0A2K1STX9</accession>
<feature type="transmembrane region" description="Helical" evidence="2">
    <location>
        <begin position="114"/>
        <end position="139"/>
    </location>
</feature>
<dbReference type="AlphaFoldDB" id="A0A2K1STX9"/>
<protein>
    <submittedName>
        <fullName evidence="3">DUF3159 domain-containing protein</fullName>
    </submittedName>
</protein>
<feature type="transmembrane region" description="Helical" evidence="2">
    <location>
        <begin position="202"/>
        <end position="220"/>
    </location>
</feature>
<keyword evidence="2" id="KW-1133">Transmembrane helix</keyword>
<evidence type="ECO:0000256" key="2">
    <source>
        <dbReference type="SAM" id="Phobius"/>
    </source>
</evidence>
<reference evidence="3 4" key="1">
    <citation type="submission" date="2016-10" db="EMBL/GenBank/DDBJ databases">
        <authorList>
            <person name="Varghese N."/>
        </authorList>
    </citation>
    <scope>NUCLEOTIDE SEQUENCE [LARGE SCALE GENOMIC DNA]</scope>
    <source>
        <strain evidence="3 4">KA00225</strain>
    </source>
</reference>
<keyword evidence="2" id="KW-0812">Transmembrane</keyword>
<keyword evidence="2" id="KW-0472">Membrane</keyword>
<feature type="compositionally biased region" description="Basic and acidic residues" evidence="1">
    <location>
        <begin position="234"/>
        <end position="268"/>
    </location>
</feature>
<feature type="transmembrane region" description="Helical" evidence="2">
    <location>
        <begin position="47"/>
        <end position="71"/>
    </location>
</feature>
<evidence type="ECO:0000313" key="3">
    <source>
        <dbReference type="EMBL" id="PNS43000.1"/>
    </source>
</evidence>
<dbReference type="OrthoDB" id="5244221at2"/>
<dbReference type="InterPro" id="IPR016566">
    <property type="entry name" value="UCP010219"/>
</dbReference>
<gene>
    <name evidence="3" type="ORF">BFS05_05250</name>
</gene>
<proteinExistence type="predicted"/>
<feature type="region of interest" description="Disordered" evidence="1">
    <location>
        <begin position="234"/>
        <end position="292"/>
    </location>
</feature>
<dbReference type="Pfam" id="PF11361">
    <property type="entry name" value="DUF3159"/>
    <property type="match status" value="1"/>
</dbReference>
<evidence type="ECO:0000313" key="4">
    <source>
        <dbReference type="Proteomes" id="UP000236146"/>
    </source>
</evidence>
<comment type="caution">
    <text evidence="3">The sequence shown here is derived from an EMBL/GenBank/DDBJ whole genome shotgun (WGS) entry which is preliminary data.</text>
</comment>
<sequence length="292" mass="32825">MENSARSKKRSGLASLASIGSDGSNFSVIDSIGGIRGIIESMLPGLLFVICFVVTNNLQTTVIASAALAVLQVVIRLIQKQSLMGVISGLVSIAICLIWVWTSHKAGDYYMLGFITNAVYSVFLAISLIVRVPALGLVIESIRKMPTENFGAWLHEWLDYKPLKRAYMYVTGLWIAVFVLRLVLQVPLYLVNNVAWLGTVRLLMGLPFWALAIWVSYLIIATPFMRLHHKNHEEKQVGEKQDEGKQVNEKQNEENSSEEKQSEEKQVEENQNEVNSSEEKQINEKQSEEKQN</sequence>